<sequence length="61" mass="6826">MNDMNKDFAKIPENAESKAVDREKEEYPVQQVAVTYPIGEKEVKDAVKELNPDTDSLGSRG</sequence>
<proteinExistence type="predicted"/>
<feature type="region of interest" description="Disordered" evidence="1">
    <location>
        <begin position="1"/>
        <end position="27"/>
    </location>
</feature>
<accession>A0AA37KEN5</accession>
<gene>
    <name evidence="2" type="ORF">CE91St3_38380</name>
</gene>
<evidence type="ECO:0000256" key="1">
    <source>
        <dbReference type="SAM" id="MobiDB-lite"/>
    </source>
</evidence>
<evidence type="ECO:0000313" key="2">
    <source>
        <dbReference type="EMBL" id="GKH73975.1"/>
    </source>
</evidence>
<reference evidence="2" key="1">
    <citation type="submission" date="2022-01" db="EMBL/GenBank/DDBJ databases">
        <title>Novel bile acid biosynthetic pathways are enriched in the microbiome of centenarians.</title>
        <authorList>
            <person name="Sato Y."/>
            <person name="Atarashi K."/>
            <person name="Plichta R.D."/>
            <person name="Arai Y."/>
            <person name="Sasajima S."/>
            <person name="Kearney M.S."/>
            <person name="Suda W."/>
            <person name="Takeshita K."/>
            <person name="Sasaki T."/>
            <person name="Okamoto S."/>
            <person name="Skelly N.A."/>
            <person name="Okamura Y."/>
            <person name="Vlamakis H."/>
            <person name="Li Y."/>
            <person name="Tanoue T."/>
            <person name="Takei H."/>
            <person name="Nittono H."/>
            <person name="Narushima S."/>
            <person name="Irie J."/>
            <person name="Itoh H."/>
            <person name="Moriya K."/>
            <person name="Sugiura Y."/>
            <person name="Suematsu M."/>
            <person name="Moritoki N."/>
            <person name="Shibata S."/>
            <person name="Littman R.D."/>
            <person name="Fischbach A.M."/>
            <person name="Uwamino Y."/>
            <person name="Inoue T."/>
            <person name="Honda A."/>
            <person name="Hattori M."/>
            <person name="Murai T."/>
            <person name="Xavier J.R."/>
            <person name="Hirose N."/>
            <person name="Honda K."/>
        </authorList>
    </citation>
    <scope>NUCLEOTIDE SEQUENCE</scope>
    <source>
        <strain evidence="2">CE91-St3</strain>
    </source>
</reference>
<organism evidence="2 3">
    <name type="scientific">Parabacteroides merdae</name>
    <dbReference type="NCBI Taxonomy" id="46503"/>
    <lineage>
        <taxon>Bacteria</taxon>
        <taxon>Pseudomonadati</taxon>
        <taxon>Bacteroidota</taxon>
        <taxon>Bacteroidia</taxon>
        <taxon>Bacteroidales</taxon>
        <taxon>Tannerellaceae</taxon>
        <taxon>Parabacteroides</taxon>
    </lineage>
</organism>
<dbReference type="Proteomes" id="UP001055114">
    <property type="component" value="Unassembled WGS sequence"/>
</dbReference>
<evidence type="ECO:0000313" key="3">
    <source>
        <dbReference type="Proteomes" id="UP001055114"/>
    </source>
</evidence>
<comment type="caution">
    <text evidence="2">The sequence shown here is derived from an EMBL/GenBank/DDBJ whole genome shotgun (WGS) entry which is preliminary data.</text>
</comment>
<dbReference type="EMBL" id="BQNZ01000004">
    <property type="protein sequence ID" value="GKH73975.1"/>
    <property type="molecule type" value="Genomic_DNA"/>
</dbReference>
<dbReference type="AlphaFoldDB" id="A0AA37KEN5"/>
<protein>
    <submittedName>
        <fullName evidence="2">Uncharacterized protein</fullName>
    </submittedName>
</protein>
<name>A0AA37KEN5_9BACT</name>